<organism evidence="1 2">
    <name type="scientific">Solirubrum puertoriconensis</name>
    <dbReference type="NCBI Taxonomy" id="1751427"/>
    <lineage>
        <taxon>Bacteria</taxon>
        <taxon>Pseudomonadati</taxon>
        <taxon>Bacteroidota</taxon>
        <taxon>Cytophagia</taxon>
        <taxon>Cytophagales</taxon>
    </lineage>
</organism>
<protein>
    <submittedName>
        <fullName evidence="1">Uncharacterized protein</fullName>
    </submittedName>
</protein>
<keyword evidence="2" id="KW-1185">Reference proteome</keyword>
<reference evidence="1 2" key="1">
    <citation type="submission" date="2015-11" db="EMBL/GenBank/DDBJ databases">
        <title>Solirubrum puertoriconensis gen. nov. an environmental bacteria isolated in Puerto Rico.</title>
        <authorList>
            <person name="Cuebas-Irizarry M.F."/>
            <person name="Montalvo-Rodriguez R."/>
        </authorList>
    </citation>
    <scope>NUCLEOTIDE SEQUENCE [LARGE SCALE GENOMIC DNA]</scope>
    <source>
        <strain evidence="1 2">MC1A</strain>
    </source>
</reference>
<accession>A0A9X0HPD4</accession>
<dbReference type="InterPro" id="IPR046509">
    <property type="entry name" value="DUF6687"/>
</dbReference>
<name>A0A9X0HPD4_SOLP1</name>
<evidence type="ECO:0000313" key="2">
    <source>
        <dbReference type="Proteomes" id="UP000054223"/>
    </source>
</evidence>
<gene>
    <name evidence="1" type="ORF">ASU33_18830</name>
</gene>
<sequence>MPQFTFLPFAQARGQAAATVVVDSILPRAALTLAHWRQAPTPAPFRDDTSAGSALRALHKLPAELQGAQFVTANHFDVDGFVGVWTLLNPELALQHETLLRMVATLGDFRELGWQHPLANTALKLVCWLNAKEKELFYPPFGAPELRRREDEASAEKFAWFLSAFAEVLQNPDLGRTAWLPEYERVRRGIAAMQSSATQLNRYPELGLVVVHTPDPLPYYALFGPTEGYDIVLSCYGEQRYELEYKYTTWVDLESRPTLPRLPLQPLVECLNQLETTRRLWTCDAVTDTGPQLRLSGRDLSKVQRYADPDQRPIYASSIPAAELEAEVIRFFKTQYVGIEPRRYWSWDEIRAGGAALQQ</sequence>
<dbReference type="RefSeq" id="WP_059068016.1">
    <property type="nucleotide sequence ID" value="NZ_LNAL01000003.1"/>
</dbReference>
<proteinExistence type="predicted"/>
<dbReference type="EMBL" id="LNAL01000003">
    <property type="protein sequence ID" value="KUG09738.1"/>
    <property type="molecule type" value="Genomic_DNA"/>
</dbReference>
<dbReference type="OrthoDB" id="2379877at2"/>
<comment type="caution">
    <text evidence="1">The sequence shown here is derived from an EMBL/GenBank/DDBJ whole genome shotgun (WGS) entry which is preliminary data.</text>
</comment>
<dbReference type="Proteomes" id="UP000054223">
    <property type="component" value="Unassembled WGS sequence"/>
</dbReference>
<evidence type="ECO:0000313" key="1">
    <source>
        <dbReference type="EMBL" id="KUG09738.1"/>
    </source>
</evidence>
<dbReference type="Pfam" id="PF20392">
    <property type="entry name" value="DUF6687"/>
    <property type="match status" value="1"/>
</dbReference>
<dbReference type="AlphaFoldDB" id="A0A9X0HPD4"/>